<dbReference type="EMBL" id="JAKZFC010000006">
    <property type="protein sequence ID" value="MCH7323104.1"/>
    <property type="molecule type" value="Genomic_DNA"/>
</dbReference>
<dbReference type="InterPro" id="IPR013324">
    <property type="entry name" value="RNA_pol_sigma_r3/r4-like"/>
</dbReference>
<dbReference type="Gene3D" id="1.10.1740.10">
    <property type="match status" value="1"/>
</dbReference>
<feature type="domain" description="RNA polymerase sigma-70 region 2" evidence="5">
    <location>
        <begin position="32"/>
        <end position="87"/>
    </location>
</feature>
<dbReference type="InterPro" id="IPR013325">
    <property type="entry name" value="RNA_pol_sigma_r2"/>
</dbReference>
<proteinExistence type="inferred from homology"/>
<evidence type="ECO:0000256" key="2">
    <source>
        <dbReference type="ARBA" id="ARBA00023015"/>
    </source>
</evidence>
<evidence type="ECO:0000256" key="4">
    <source>
        <dbReference type="ARBA" id="ARBA00023163"/>
    </source>
</evidence>
<evidence type="ECO:0000313" key="8">
    <source>
        <dbReference type="Proteomes" id="UP001316087"/>
    </source>
</evidence>
<evidence type="ECO:0000259" key="5">
    <source>
        <dbReference type="Pfam" id="PF04542"/>
    </source>
</evidence>
<dbReference type="Proteomes" id="UP001316087">
    <property type="component" value="Unassembled WGS sequence"/>
</dbReference>
<comment type="similarity">
    <text evidence="1">Belongs to the sigma-70 factor family. ECF subfamily.</text>
</comment>
<dbReference type="RefSeq" id="WP_241370279.1">
    <property type="nucleotide sequence ID" value="NZ_JAKZFC010000006.1"/>
</dbReference>
<comment type="caution">
    <text evidence="7">The sequence shown here is derived from an EMBL/GenBank/DDBJ whole genome shotgun (WGS) entry which is preliminary data.</text>
</comment>
<feature type="domain" description="RNA polymerase sigma factor 70 region 4 type 2" evidence="6">
    <location>
        <begin position="105"/>
        <end position="156"/>
    </location>
</feature>
<dbReference type="Pfam" id="PF04542">
    <property type="entry name" value="Sigma70_r2"/>
    <property type="match status" value="1"/>
</dbReference>
<protein>
    <submittedName>
        <fullName evidence="7">Sigma-70 family RNA polymerase sigma factor</fullName>
    </submittedName>
</protein>
<dbReference type="InterPro" id="IPR036388">
    <property type="entry name" value="WH-like_DNA-bd_sf"/>
</dbReference>
<dbReference type="Pfam" id="PF08281">
    <property type="entry name" value="Sigma70_r4_2"/>
    <property type="match status" value="1"/>
</dbReference>
<name>A0ABS9UFI2_9BACL</name>
<dbReference type="InterPro" id="IPR013249">
    <property type="entry name" value="RNA_pol_sigma70_r4_t2"/>
</dbReference>
<dbReference type="InterPro" id="IPR007627">
    <property type="entry name" value="RNA_pol_sigma70_r2"/>
</dbReference>
<dbReference type="NCBIfam" id="TIGR02937">
    <property type="entry name" value="sigma70-ECF"/>
    <property type="match status" value="1"/>
</dbReference>
<keyword evidence="4" id="KW-0804">Transcription</keyword>
<dbReference type="PANTHER" id="PTHR43133:SF51">
    <property type="entry name" value="RNA POLYMERASE SIGMA FACTOR"/>
    <property type="match status" value="1"/>
</dbReference>
<organism evidence="7 8">
    <name type="scientific">Solibacillus palustris</name>
    <dbReference type="NCBI Taxonomy" id="2908203"/>
    <lineage>
        <taxon>Bacteria</taxon>
        <taxon>Bacillati</taxon>
        <taxon>Bacillota</taxon>
        <taxon>Bacilli</taxon>
        <taxon>Bacillales</taxon>
        <taxon>Caryophanaceae</taxon>
        <taxon>Solibacillus</taxon>
    </lineage>
</organism>
<dbReference type="InterPro" id="IPR014284">
    <property type="entry name" value="RNA_pol_sigma-70_dom"/>
</dbReference>
<dbReference type="Gene3D" id="1.10.10.10">
    <property type="entry name" value="Winged helix-like DNA-binding domain superfamily/Winged helix DNA-binding domain"/>
    <property type="match status" value="1"/>
</dbReference>
<evidence type="ECO:0000259" key="6">
    <source>
        <dbReference type="Pfam" id="PF08281"/>
    </source>
</evidence>
<keyword evidence="8" id="KW-1185">Reference proteome</keyword>
<sequence>MMDEPLLQRAINGEHHAILQLIEFDEEILYCTAFAYVKNEHDALDAMQELTYKALKKMHTINQPTYARTWLMRVLINCCIDILRKKQQSSPLSEEPASFDKYESDIQSILQTLTLSEQQLIYLKFFDQLKNKEIAAVVNLAEGTVKSKIHYILKKLRNNAGERSDWL</sequence>
<keyword evidence="3" id="KW-0731">Sigma factor</keyword>
<accession>A0ABS9UFI2</accession>
<evidence type="ECO:0000256" key="3">
    <source>
        <dbReference type="ARBA" id="ARBA00023082"/>
    </source>
</evidence>
<reference evidence="7 8" key="1">
    <citation type="submission" date="2022-03" db="EMBL/GenBank/DDBJ databases">
        <authorList>
            <person name="Jo J.-H."/>
            <person name="Im W.-T."/>
        </authorList>
    </citation>
    <scope>NUCLEOTIDE SEQUENCE [LARGE SCALE GENOMIC DNA]</scope>
    <source>
        <strain evidence="7 8">MA9</strain>
    </source>
</reference>
<dbReference type="SUPFAM" id="SSF88946">
    <property type="entry name" value="Sigma2 domain of RNA polymerase sigma factors"/>
    <property type="match status" value="1"/>
</dbReference>
<gene>
    <name evidence="7" type="ORF">LZ480_14590</name>
</gene>
<evidence type="ECO:0000313" key="7">
    <source>
        <dbReference type="EMBL" id="MCH7323104.1"/>
    </source>
</evidence>
<dbReference type="InterPro" id="IPR039425">
    <property type="entry name" value="RNA_pol_sigma-70-like"/>
</dbReference>
<dbReference type="PANTHER" id="PTHR43133">
    <property type="entry name" value="RNA POLYMERASE ECF-TYPE SIGMA FACTO"/>
    <property type="match status" value="1"/>
</dbReference>
<evidence type="ECO:0000256" key="1">
    <source>
        <dbReference type="ARBA" id="ARBA00010641"/>
    </source>
</evidence>
<dbReference type="SUPFAM" id="SSF88659">
    <property type="entry name" value="Sigma3 and sigma4 domains of RNA polymerase sigma factors"/>
    <property type="match status" value="1"/>
</dbReference>
<keyword evidence="2" id="KW-0805">Transcription regulation</keyword>
<dbReference type="CDD" id="cd06171">
    <property type="entry name" value="Sigma70_r4"/>
    <property type="match status" value="1"/>
</dbReference>